<evidence type="ECO:0000313" key="3">
    <source>
        <dbReference type="Proteomes" id="UP000620104"/>
    </source>
</evidence>
<gene>
    <name evidence="2" type="ORF">NliqN6_1658</name>
</gene>
<keyword evidence="3" id="KW-1185">Reference proteome</keyword>
<evidence type="ECO:0000256" key="1">
    <source>
        <dbReference type="SAM" id="MobiDB-lite"/>
    </source>
</evidence>
<name>A0A8H3YF15_9TREE</name>
<feature type="compositionally biased region" description="Polar residues" evidence="1">
    <location>
        <begin position="143"/>
        <end position="156"/>
    </location>
</feature>
<protein>
    <submittedName>
        <fullName evidence="2">Uncharacterized protein</fullName>
    </submittedName>
</protein>
<feature type="compositionally biased region" description="Low complexity" evidence="1">
    <location>
        <begin position="13"/>
        <end position="34"/>
    </location>
</feature>
<comment type="caution">
    <text evidence="2">The sequence shown here is derived from an EMBL/GenBank/DDBJ whole genome shotgun (WGS) entry which is preliminary data.</text>
</comment>
<feature type="region of interest" description="Disordered" evidence="1">
    <location>
        <begin position="138"/>
        <end position="216"/>
    </location>
</feature>
<accession>A0A8H3YF15</accession>
<feature type="region of interest" description="Disordered" evidence="1">
    <location>
        <begin position="377"/>
        <end position="454"/>
    </location>
</feature>
<reference evidence="2" key="1">
    <citation type="submission" date="2020-07" db="EMBL/GenBank/DDBJ databases">
        <title>Draft Genome Sequence of a Deep-Sea Yeast, Naganishia (Cryptococcus) liquefaciens strain N6.</title>
        <authorList>
            <person name="Han Y.W."/>
            <person name="Kajitani R."/>
            <person name="Morimoto H."/>
            <person name="Parhat M."/>
            <person name="Tsubouchi H."/>
            <person name="Bakenova O."/>
            <person name="Ogata M."/>
            <person name="Argunhan B."/>
            <person name="Aoki R."/>
            <person name="Kajiwara S."/>
            <person name="Itoh T."/>
            <person name="Iwasaki H."/>
        </authorList>
    </citation>
    <scope>NUCLEOTIDE SEQUENCE</scope>
    <source>
        <strain evidence="2">N6</strain>
    </source>
</reference>
<sequence>MKSSIQNISEALGGSTQPQQPAAAQAGSSRQPRQLFIPEELTTPSRPDGTTMVSPTDDLTYEYENWDDAFWDPRNFLFDFSDNAVDPTHMTDLLPKGFGFLESLPFGGMQDNVSPEIPTFGQAGASQDPLTSISSERMDFAGPSNSASNMSFSNPRATAEEAAITAQVDSSQQGIERASPGEGSVRTSKGKGKTRGQDKGKGKALAGTDEGNPAPLSLISFDDQNLHDKLAKTRELAQIMPLWVNRLHDLYGELDQATIGAIEADQSHTINALGRVWLISLLNIVSDKLSASGNRFWRETDNSKDSVISMKNTLLICKVANTLNAHVSGMKPHISDWKTAEKLWEAVNAQITAYYPHNEVKLFQSLFKAAKSYSNRDEYGAPESAQSQSRMTATSTSHSSLPTQRSQPTSHRDSASKRQLTPIDSTGGANATHKRSRIGDSPGNRPPSEQSNSEQAWYAEWMGLGADLQQRDIYAEPSVSFWGEETLSIEQARGIPFSLDTGPEIMGNTSFSARTVLTTAAGMAGLTLTHDGKEVIDLTKD</sequence>
<dbReference type="EMBL" id="BLZA01000011">
    <property type="protein sequence ID" value="GHJ85256.1"/>
    <property type="molecule type" value="Genomic_DNA"/>
</dbReference>
<feature type="compositionally biased region" description="Polar residues" evidence="1">
    <location>
        <begin position="417"/>
        <end position="429"/>
    </location>
</feature>
<proteinExistence type="predicted"/>
<dbReference type="AlphaFoldDB" id="A0A8H3YF15"/>
<feature type="compositionally biased region" description="Polar residues" evidence="1">
    <location>
        <begin position="384"/>
        <end position="409"/>
    </location>
</feature>
<organism evidence="2 3">
    <name type="scientific">Naganishia liquefaciens</name>
    <dbReference type="NCBI Taxonomy" id="104408"/>
    <lineage>
        <taxon>Eukaryota</taxon>
        <taxon>Fungi</taxon>
        <taxon>Dikarya</taxon>
        <taxon>Basidiomycota</taxon>
        <taxon>Agaricomycotina</taxon>
        <taxon>Tremellomycetes</taxon>
        <taxon>Filobasidiales</taxon>
        <taxon>Filobasidiaceae</taxon>
        <taxon>Naganishia</taxon>
    </lineage>
</organism>
<dbReference type="Proteomes" id="UP000620104">
    <property type="component" value="Unassembled WGS sequence"/>
</dbReference>
<evidence type="ECO:0000313" key="2">
    <source>
        <dbReference type="EMBL" id="GHJ85256.1"/>
    </source>
</evidence>
<feature type="region of interest" description="Disordered" evidence="1">
    <location>
        <begin position="1"/>
        <end position="56"/>
    </location>
</feature>